<dbReference type="AlphaFoldDB" id="S9VZQ8"/>
<dbReference type="RefSeq" id="XP_013021419.1">
    <property type="nucleotide sequence ID" value="XM_013165965.1"/>
</dbReference>
<sequence>MGQFLSICQKKPNKRDIEVQQGQNRLEQPTRIEKPVGVQKPPRVVKESGRKLAESPNVSSDADLSPAQAARLAAEKRSEINKEKSKTRLRKHTFY</sequence>
<proteinExistence type="predicted"/>
<dbReference type="EMBL" id="KE546988">
    <property type="protein sequence ID" value="EPY53163.1"/>
    <property type="molecule type" value="Genomic_DNA"/>
</dbReference>
<dbReference type="GeneID" id="25038018"/>
<feature type="region of interest" description="Disordered" evidence="1">
    <location>
        <begin position="1"/>
        <end position="95"/>
    </location>
</feature>
<name>S9VZQ8_SCHCR</name>
<dbReference type="Proteomes" id="UP000015464">
    <property type="component" value="Unassembled WGS sequence"/>
</dbReference>
<feature type="compositionally biased region" description="Basic and acidic residues" evidence="1">
    <location>
        <begin position="73"/>
        <end position="86"/>
    </location>
</feature>
<gene>
    <name evidence="2" type="ORF">SPOG_03701</name>
</gene>
<keyword evidence="3" id="KW-1185">Reference proteome</keyword>
<evidence type="ECO:0000256" key="1">
    <source>
        <dbReference type="SAM" id="MobiDB-lite"/>
    </source>
</evidence>
<evidence type="ECO:0000313" key="2">
    <source>
        <dbReference type="EMBL" id="EPY53163.1"/>
    </source>
</evidence>
<protein>
    <submittedName>
        <fullName evidence="2">Uncharacterized protein</fullName>
    </submittedName>
</protein>
<dbReference type="OrthoDB" id="5428737at2759"/>
<reference evidence="2 3" key="1">
    <citation type="journal article" date="2011" name="Science">
        <title>Comparative functional genomics of the fission yeasts.</title>
        <authorList>
            <person name="Rhind N."/>
            <person name="Chen Z."/>
            <person name="Yassour M."/>
            <person name="Thompson D.A."/>
            <person name="Haas B.J."/>
            <person name="Habib N."/>
            <person name="Wapinski I."/>
            <person name="Roy S."/>
            <person name="Lin M.F."/>
            <person name="Heiman D.I."/>
            <person name="Young S.K."/>
            <person name="Furuya K."/>
            <person name="Guo Y."/>
            <person name="Pidoux A."/>
            <person name="Chen H.M."/>
            <person name="Robbertse B."/>
            <person name="Goldberg J.M."/>
            <person name="Aoki K."/>
            <person name="Bayne E.H."/>
            <person name="Berlin A.M."/>
            <person name="Desjardins C.A."/>
            <person name="Dobbs E."/>
            <person name="Dukaj L."/>
            <person name="Fan L."/>
            <person name="FitzGerald M.G."/>
            <person name="French C."/>
            <person name="Gujja S."/>
            <person name="Hansen K."/>
            <person name="Keifenheim D."/>
            <person name="Levin J.Z."/>
            <person name="Mosher R.A."/>
            <person name="Mueller C.A."/>
            <person name="Pfiffner J."/>
            <person name="Priest M."/>
            <person name="Russ C."/>
            <person name="Smialowska A."/>
            <person name="Swoboda P."/>
            <person name="Sykes S.M."/>
            <person name="Vaughn M."/>
            <person name="Vengrova S."/>
            <person name="Yoder R."/>
            <person name="Zeng Q."/>
            <person name="Allshire R."/>
            <person name="Baulcombe D."/>
            <person name="Birren B.W."/>
            <person name="Brown W."/>
            <person name="Ekwall K."/>
            <person name="Kellis M."/>
            <person name="Leatherwood J."/>
            <person name="Levin H."/>
            <person name="Margalit H."/>
            <person name="Martienssen R."/>
            <person name="Nieduszynski C.A."/>
            <person name="Spatafora J.W."/>
            <person name="Friedman N."/>
            <person name="Dalgaard J.Z."/>
            <person name="Baumann P."/>
            <person name="Niki H."/>
            <person name="Regev A."/>
            <person name="Nusbaum C."/>
        </authorList>
    </citation>
    <scope>NUCLEOTIDE SEQUENCE [LARGE SCALE GENOMIC DNA]</scope>
    <source>
        <strain evidence="3">OY26 / ATCC MYA-4695 / CBS 11777 / NBRC 106824 / NRRL Y48691</strain>
    </source>
</reference>
<feature type="compositionally biased region" description="Basic and acidic residues" evidence="1">
    <location>
        <begin position="44"/>
        <end position="53"/>
    </location>
</feature>
<organism evidence="2 3">
    <name type="scientific">Schizosaccharomyces cryophilus (strain OY26 / ATCC MYA-4695 / CBS 11777 / NBRC 106824 / NRRL Y48691)</name>
    <name type="common">Fission yeast</name>
    <dbReference type="NCBI Taxonomy" id="653667"/>
    <lineage>
        <taxon>Eukaryota</taxon>
        <taxon>Fungi</taxon>
        <taxon>Dikarya</taxon>
        <taxon>Ascomycota</taxon>
        <taxon>Taphrinomycotina</taxon>
        <taxon>Schizosaccharomycetes</taxon>
        <taxon>Schizosaccharomycetales</taxon>
        <taxon>Schizosaccharomycetaceae</taxon>
        <taxon>Schizosaccharomyces</taxon>
    </lineage>
</organism>
<accession>S9VZQ8</accession>
<evidence type="ECO:0000313" key="3">
    <source>
        <dbReference type="Proteomes" id="UP000015464"/>
    </source>
</evidence>
<dbReference type="HOGENOM" id="CLU_2373999_0_0_1"/>
<dbReference type="OMA" id="SICHKKP"/>